<evidence type="ECO:0000256" key="1">
    <source>
        <dbReference type="SAM" id="MobiDB-lite"/>
    </source>
</evidence>
<protein>
    <submittedName>
        <fullName evidence="2">Uncharacterized protein</fullName>
    </submittedName>
</protein>
<name>A0AAD4FHC5_9PLEO</name>
<reference evidence="2" key="1">
    <citation type="submission" date="2021-07" db="EMBL/GenBank/DDBJ databases">
        <title>Genome Resource of American Ginseng Black Spot Pathogen Alternaria panax.</title>
        <authorList>
            <person name="Qiu C."/>
            <person name="Wang W."/>
            <person name="Liu Z."/>
        </authorList>
    </citation>
    <scope>NUCLEOTIDE SEQUENCE</scope>
    <source>
        <strain evidence="2">BNCC115425</strain>
    </source>
</reference>
<accession>A0AAD4FHC5</accession>
<dbReference type="EMBL" id="JAANER010000005">
    <property type="protein sequence ID" value="KAG9189970.1"/>
    <property type="molecule type" value="Genomic_DNA"/>
</dbReference>
<dbReference type="Proteomes" id="UP001199106">
    <property type="component" value="Unassembled WGS sequence"/>
</dbReference>
<gene>
    <name evidence="2" type="ORF">G6011_06838</name>
</gene>
<feature type="region of interest" description="Disordered" evidence="1">
    <location>
        <begin position="344"/>
        <end position="386"/>
    </location>
</feature>
<sequence length="386" mass="42021">MRLKMLNGAPLCEHLDFDDNKLLAVEECHSFDAAPSIVAPAVDATPVYKWRGISFKNCRLRTGWSQPFLPGSVLGGDVSDVALPRVSCSVSFLQENNTLLESTTGFEDPSLATNSFLEQSLMFHDTLLSSQVLPDDVTDKTVSSSSFLTTSFGTTASDFSSPSKADEHALNAPIAPKLAITTLGSLPSAQHLRAIYPQTPTPNFLCAVTATPEQKEVFVRKGEYKMNLWEIIVADDTHSGFKITFWLRPPQDSNNKQNHFQNLLPKTLQGIKVGDILLLRNIALTSFGDTVFGQSLNPTIARARTGIDVLTNSGGGGLSAQLGGLPAPVVETFKRVKKWTKMHIASDTAGSRKRKGSATKQGKFAKRTYQSRDLDDSMPPDTMESV</sequence>
<proteinExistence type="predicted"/>
<comment type="caution">
    <text evidence="2">The sequence shown here is derived from an EMBL/GenBank/DDBJ whole genome shotgun (WGS) entry which is preliminary data.</text>
</comment>
<keyword evidence="3" id="KW-1185">Reference proteome</keyword>
<dbReference type="AlphaFoldDB" id="A0AAD4FHC5"/>
<evidence type="ECO:0000313" key="3">
    <source>
        <dbReference type="Proteomes" id="UP001199106"/>
    </source>
</evidence>
<organism evidence="2 3">
    <name type="scientific">Alternaria panax</name>
    <dbReference type="NCBI Taxonomy" id="48097"/>
    <lineage>
        <taxon>Eukaryota</taxon>
        <taxon>Fungi</taxon>
        <taxon>Dikarya</taxon>
        <taxon>Ascomycota</taxon>
        <taxon>Pezizomycotina</taxon>
        <taxon>Dothideomycetes</taxon>
        <taxon>Pleosporomycetidae</taxon>
        <taxon>Pleosporales</taxon>
        <taxon>Pleosporineae</taxon>
        <taxon>Pleosporaceae</taxon>
        <taxon>Alternaria</taxon>
        <taxon>Alternaria sect. Panax</taxon>
    </lineage>
</organism>
<evidence type="ECO:0000313" key="2">
    <source>
        <dbReference type="EMBL" id="KAG9189970.1"/>
    </source>
</evidence>